<dbReference type="PANTHER" id="PTHR34189">
    <property type="entry name" value="TRANSMEMBRANE PROTEIN"/>
    <property type="match status" value="1"/>
</dbReference>
<evidence type="ECO:0008006" key="5">
    <source>
        <dbReference type="Google" id="ProtNLM"/>
    </source>
</evidence>
<evidence type="ECO:0000256" key="1">
    <source>
        <dbReference type="SAM" id="MobiDB-lite"/>
    </source>
</evidence>
<evidence type="ECO:0000256" key="2">
    <source>
        <dbReference type="SAM" id="Phobius"/>
    </source>
</evidence>
<proteinExistence type="predicted"/>
<keyword evidence="2" id="KW-1133">Transmembrane helix</keyword>
<comment type="caution">
    <text evidence="3">The sequence shown here is derived from an EMBL/GenBank/DDBJ whole genome shotgun (WGS) entry which is preliminary data.</text>
</comment>
<sequence length="161" mass="18013">MTERSFSQLPISSSHGGRRMANTRRGIFPVSEYWIHAIPVIVFLCFFTLWIFSHSVSIDMNDGEIMSVHRLEKSMAVRNESHVSLAILASSAVSPVSANQNLTALHNATESHNATAKPELRNVEEKKGKKEKKKKKSKKEKKEKDINKSQSVVEAKKPLAG</sequence>
<name>A0A6D2IDP7_9BRAS</name>
<feature type="region of interest" description="Disordered" evidence="1">
    <location>
        <begin position="108"/>
        <end position="161"/>
    </location>
</feature>
<dbReference type="OrthoDB" id="1191655at2759"/>
<feature type="compositionally biased region" description="Basic residues" evidence="1">
    <location>
        <begin position="129"/>
        <end position="139"/>
    </location>
</feature>
<feature type="compositionally biased region" description="Basic and acidic residues" evidence="1">
    <location>
        <begin position="118"/>
        <end position="128"/>
    </location>
</feature>
<evidence type="ECO:0000313" key="4">
    <source>
        <dbReference type="Proteomes" id="UP000467841"/>
    </source>
</evidence>
<evidence type="ECO:0000313" key="3">
    <source>
        <dbReference type="EMBL" id="CAA7026267.1"/>
    </source>
</evidence>
<keyword evidence="2" id="KW-0472">Membrane</keyword>
<dbReference type="Proteomes" id="UP000467841">
    <property type="component" value="Unassembled WGS sequence"/>
</dbReference>
<gene>
    <name evidence="3" type="ORF">MERR_LOCUS13502</name>
</gene>
<keyword evidence="4" id="KW-1185">Reference proteome</keyword>
<protein>
    <recommendedName>
        <fullName evidence="5">Transmembrane protein</fullName>
    </recommendedName>
</protein>
<keyword evidence="2" id="KW-0812">Transmembrane</keyword>
<dbReference type="PANTHER" id="PTHR34189:SF18">
    <property type="entry name" value="SERINE_THREONINE-KINASE RLCKVII PROTEIN"/>
    <property type="match status" value="1"/>
</dbReference>
<accession>A0A6D2IDP7</accession>
<dbReference type="AlphaFoldDB" id="A0A6D2IDP7"/>
<reference evidence="3" key="1">
    <citation type="submission" date="2020-01" db="EMBL/GenBank/DDBJ databases">
        <authorList>
            <person name="Mishra B."/>
        </authorList>
    </citation>
    <scope>NUCLEOTIDE SEQUENCE [LARGE SCALE GENOMIC DNA]</scope>
</reference>
<dbReference type="EMBL" id="CACVBM020001051">
    <property type="protein sequence ID" value="CAA7026267.1"/>
    <property type="molecule type" value="Genomic_DNA"/>
</dbReference>
<organism evidence="3 4">
    <name type="scientific">Microthlaspi erraticum</name>
    <dbReference type="NCBI Taxonomy" id="1685480"/>
    <lineage>
        <taxon>Eukaryota</taxon>
        <taxon>Viridiplantae</taxon>
        <taxon>Streptophyta</taxon>
        <taxon>Embryophyta</taxon>
        <taxon>Tracheophyta</taxon>
        <taxon>Spermatophyta</taxon>
        <taxon>Magnoliopsida</taxon>
        <taxon>eudicotyledons</taxon>
        <taxon>Gunneridae</taxon>
        <taxon>Pentapetalae</taxon>
        <taxon>rosids</taxon>
        <taxon>malvids</taxon>
        <taxon>Brassicales</taxon>
        <taxon>Brassicaceae</taxon>
        <taxon>Coluteocarpeae</taxon>
        <taxon>Microthlaspi</taxon>
    </lineage>
</organism>
<feature type="transmembrane region" description="Helical" evidence="2">
    <location>
        <begin position="33"/>
        <end position="52"/>
    </location>
</feature>